<sequence>MLAAHNQENVTFSRQHAAAIKQQQGQANRPLGAKTPGAKFSKTPMKVPLNDENGANAMTSKVLKGADKSAFATPISSIPLRNSVCRETCADREIAQRARAVLGDKTTNAKAKGMQTINVKSAVKEIEKSQARLQHTVRPRQREPQTETRKLQVHAEEPDTFSDEDVEYCPPRPKDLPYESDVFPDGVLTFDALRPENMMKGYYRYYFNPVDENGISKRDRELAQETKKAIREGELKIKADLEKFDWSIKAEPDADTDPVKKPVLKKLPAPRKPLSTIRSRNAANVLSIDDTTMSMQRKAVKRSEPIKPMHKKSSSFVIPALRTSRPGSSQLPTAPKKSPTEFDATSRTTIGYNKGRATASLLTKTNTTTQPKKNTATSVSTTIRGIPRSNTTLSNDSDQTITPARYAQKQATAASAADEDHALRERVPFLSIFNPNISEDEDEDNDPLGINIRPSVFLDEDEDEEFELKLDD</sequence>
<dbReference type="Proteomes" id="UP001305414">
    <property type="component" value="Unassembled WGS sequence"/>
</dbReference>
<comment type="caution">
    <text evidence="2">The sequence shown here is derived from an EMBL/GenBank/DDBJ whole genome shotgun (WGS) entry which is preliminary data.</text>
</comment>
<dbReference type="AlphaFoldDB" id="A0AAN7UNT4"/>
<evidence type="ECO:0000256" key="1">
    <source>
        <dbReference type="SAM" id="MobiDB-lite"/>
    </source>
</evidence>
<feature type="region of interest" description="Disordered" evidence="1">
    <location>
        <begin position="17"/>
        <end position="52"/>
    </location>
</feature>
<evidence type="ECO:0000313" key="2">
    <source>
        <dbReference type="EMBL" id="KAK5630729.1"/>
    </source>
</evidence>
<feature type="compositionally biased region" description="Basic and acidic residues" evidence="1">
    <location>
        <begin position="140"/>
        <end position="157"/>
    </location>
</feature>
<accession>A0AAN7UNT4</accession>
<feature type="region of interest" description="Disordered" evidence="1">
    <location>
        <begin position="323"/>
        <end position="380"/>
    </location>
</feature>
<organism evidence="2 3">
    <name type="scientific">Xylaria bambusicola</name>
    <dbReference type="NCBI Taxonomy" id="326684"/>
    <lineage>
        <taxon>Eukaryota</taxon>
        <taxon>Fungi</taxon>
        <taxon>Dikarya</taxon>
        <taxon>Ascomycota</taxon>
        <taxon>Pezizomycotina</taxon>
        <taxon>Sordariomycetes</taxon>
        <taxon>Xylariomycetidae</taxon>
        <taxon>Xylariales</taxon>
        <taxon>Xylariaceae</taxon>
        <taxon>Xylaria</taxon>
    </lineage>
</organism>
<protein>
    <submittedName>
        <fullName evidence="2">Uncharacterized protein</fullName>
    </submittedName>
</protein>
<keyword evidence="3" id="KW-1185">Reference proteome</keyword>
<feature type="compositionally biased region" description="Acidic residues" evidence="1">
    <location>
        <begin position="158"/>
        <end position="167"/>
    </location>
</feature>
<reference evidence="2 3" key="1">
    <citation type="submission" date="2023-10" db="EMBL/GenBank/DDBJ databases">
        <title>Draft genome sequence of Xylaria bambusicola isolate GMP-LS, the root and basal stem rot pathogen of sugarcane in Indonesia.</title>
        <authorList>
            <person name="Selvaraj P."/>
            <person name="Muralishankar V."/>
            <person name="Muruganantham S."/>
            <person name="Sp S."/>
            <person name="Haryani S."/>
            <person name="Lau K.J.X."/>
            <person name="Naqvi N.I."/>
        </authorList>
    </citation>
    <scope>NUCLEOTIDE SEQUENCE [LARGE SCALE GENOMIC DNA]</scope>
    <source>
        <strain evidence="2">GMP-LS</strain>
    </source>
</reference>
<evidence type="ECO:0000313" key="3">
    <source>
        <dbReference type="Proteomes" id="UP001305414"/>
    </source>
</evidence>
<proteinExistence type="predicted"/>
<name>A0AAN7UNT4_9PEZI</name>
<feature type="region of interest" description="Disordered" evidence="1">
    <location>
        <begin position="128"/>
        <end position="175"/>
    </location>
</feature>
<gene>
    <name evidence="2" type="ORF">RRF57_006444</name>
</gene>
<dbReference type="EMBL" id="JAWHQM010000017">
    <property type="protein sequence ID" value="KAK5630729.1"/>
    <property type="molecule type" value="Genomic_DNA"/>
</dbReference>
<feature type="compositionally biased region" description="Low complexity" evidence="1">
    <location>
        <begin position="357"/>
        <end position="378"/>
    </location>
</feature>